<sequence>MLSQTSQRPTKEALCFPELYDMQRMAPRAAAATVRLPCDLATGWQMCSLPVSNIISPSYVRVGGCQAVLVEGVKRSHGDAETSNVRRPLLSDRSFRLQRRETQNRFLSSEHTLYELSVPLRMSGEEARDRHSSPVRSVKEPDRLFEEEEEEFEEDQTLPLREQKKHEDRELPRGASSPVSYLSLILLSPHGLPLAAATPALSFSKRP</sequence>
<evidence type="ECO:0000313" key="2">
    <source>
        <dbReference type="EMBL" id="CAB1422563.1"/>
    </source>
</evidence>
<name>A0A9N7U3C4_PLEPL</name>
<feature type="compositionally biased region" description="Basic and acidic residues" evidence="1">
    <location>
        <begin position="161"/>
        <end position="172"/>
    </location>
</feature>
<keyword evidence="3" id="KW-1185">Reference proteome</keyword>
<protein>
    <submittedName>
        <fullName evidence="2">Uncharacterized protein</fullName>
    </submittedName>
</protein>
<evidence type="ECO:0000313" key="3">
    <source>
        <dbReference type="Proteomes" id="UP001153269"/>
    </source>
</evidence>
<proteinExistence type="predicted"/>
<comment type="caution">
    <text evidence="2">The sequence shown here is derived from an EMBL/GenBank/DDBJ whole genome shotgun (WGS) entry which is preliminary data.</text>
</comment>
<evidence type="ECO:0000256" key="1">
    <source>
        <dbReference type="SAM" id="MobiDB-lite"/>
    </source>
</evidence>
<dbReference type="EMBL" id="CADEAL010000592">
    <property type="protein sequence ID" value="CAB1422563.1"/>
    <property type="molecule type" value="Genomic_DNA"/>
</dbReference>
<gene>
    <name evidence="2" type="ORF">PLEPLA_LOCUS10479</name>
</gene>
<reference evidence="2" key="1">
    <citation type="submission" date="2020-03" db="EMBL/GenBank/DDBJ databases">
        <authorList>
            <person name="Weist P."/>
        </authorList>
    </citation>
    <scope>NUCLEOTIDE SEQUENCE</scope>
</reference>
<dbReference type="Proteomes" id="UP001153269">
    <property type="component" value="Unassembled WGS sequence"/>
</dbReference>
<dbReference type="AlphaFoldDB" id="A0A9N7U3C4"/>
<organism evidence="2 3">
    <name type="scientific">Pleuronectes platessa</name>
    <name type="common">European plaice</name>
    <dbReference type="NCBI Taxonomy" id="8262"/>
    <lineage>
        <taxon>Eukaryota</taxon>
        <taxon>Metazoa</taxon>
        <taxon>Chordata</taxon>
        <taxon>Craniata</taxon>
        <taxon>Vertebrata</taxon>
        <taxon>Euteleostomi</taxon>
        <taxon>Actinopterygii</taxon>
        <taxon>Neopterygii</taxon>
        <taxon>Teleostei</taxon>
        <taxon>Neoteleostei</taxon>
        <taxon>Acanthomorphata</taxon>
        <taxon>Carangaria</taxon>
        <taxon>Pleuronectiformes</taxon>
        <taxon>Pleuronectoidei</taxon>
        <taxon>Pleuronectidae</taxon>
        <taxon>Pleuronectes</taxon>
    </lineage>
</organism>
<feature type="compositionally biased region" description="Acidic residues" evidence="1">
    <location>
        <begin position="145"/>
        <end position="156"/>
    </location>
</feature>
<feature type="compositionally biased region" description="Basic and acidic residues" evidence="1">
    <location>
        <begin position="124"/>
        <end position="144"/>
    </location>
</feature>
<accession>A0A9N7U3C4</accession>
<feature type="region of interest" description="Disordered" evidence="1">
    <location>
        <begin position="124"/>
        <end position="175"/>
    </location>
</feature>